<evidence type="ECO:0000313" key="2">
    <source>
        <dbReference type="EMBL" id="KAF1935681.1"/>
    </source>
</evidence>
<dbReference type="Proteomes" id="UP000800038">
    <property type="component" value="Unassembled WGS sequence"/>
</dbReference>
<dbReference type="EMBL" id="ML976244">
    <property type="protein sequence ID" value="KAF1935681.1"/>
    <property type="molecule type" value="Genomic_DNA"/>
</dbReference>
<keyword evidence="3" id="KW-1185">Reference proteome</keyword>
<evidence type="ECO:0000313" key="3">
    <source>
        <dbReference type="Proteomes" id="UP000800038"/>
    </source>
</evidence>
<proteinExistence type="predicted"/>
<gene>
    <name evidence="2" type="ORF">EJ02DRAFT_428206</name>
</gene>
<reference evidence="2" key="1">
    <citation type="journal article" date="2020" name="Stud. Mycol.">
        <title>101 Dothideomycetes genomes: a test case for predicting lifestyles and emergence of pathogens.</title>
        <authorList>
            <person name="Haridas S."/>
            <person name="Albert R."/>
            <person name="Binder M."/>
            <person name="Bloem J."/>
            <person name="Labutti K."/>
            <person name="Salamov A."/>
            <person name="Andreopoulos B."/>
            <person name="Baker S."/>
            <person name="Barry K."/>
            <person name="Bills G."/>
            <person name="Bluhm B."/>
            <person name="Cannon C."/>
            <person name="Castanera R."/>
            <person name="Culley D."/>
            <person name="Daum C."/>
            <person name="Ezra D."/>
            <person name="Gonzalez J."/>
            <person name="Henrissat B."/>
            <person name="Kuo A."/>
            <person name="Liang C."/>
            <person name="Lipzen A."/>
            <person name="Lutzoni F."/>
            <person name="Magnuson J."/>
            <person name="Mondo S."/>
            <person name="Nolan M."/>
            <person name="Ohm R."/>
            <person name="Pangilinan J."/>
            <person name="Park H.-J."/>
            <person name="Ramirez L."/>
            <person name="Alfaro M."/>
            <person name="Sun H."/>
            <person name="Tritt A."/>
            <person name="Yoshinaga Y."/>
            <person name="Zwiers L.-H."/>
            <person name="Turgeon B."/>
            <person name="Goodwin S."/>
            <person name="Spatafora J."/>
            <person name="Crous P."/>
            <person name="Grigoriev I."/>
        </authorList>
    </citation>
    <scope>NUCLEOTIDE SEQUENCE</scope>
    <source>
        <strain evidence="2">CBS 161.51</strain>
    </source>
</reference>
<feature type="compositionally biased region" description="Polar residues" evidence="1">
    <location>
        <begin position="178"/>
        <end position="192"/>
    </location>
</feature>
<protein>
    <submittedName>
        <fullName evidence="2">Uncharacterized protein</fullName>
    </submittedName>
</protein>
<accession>A0A6A5S4U7</accession>
<feature type="region of interest" description="Disordered" evidence="1">
    <location>
        <begin position="163"/>
        <end position="200"/>
    </location>
</feature>
<name>A0A6A5S4U7_9PLEO</name>
<sequence>MRKRTESDDVSFEIGVAEKKKISVGCPYQKNDPYLLWPSSCRGKGFKEMGKLKDHLKDVHEVSKEFCKAQLNFKAGKFIKLQTIDRKWKLAFHILFPRVPEHETPSPYANEEVFTVDDLEVLCDGVRNVLLKNHRVELLCEIPDFVKKFDIYFKEAKKSMKTRKENSRSSEVYGYLTPPSTNSSPQLDTLNDQDGHFNENDEVDEGYCEDIPSRESSVQMETTVESDAKPALEGDLRNMPTPPFELIKPELNKTIPHFESAGPVNPNLSVSGLYGDPRYAQPSSRALGDKQASTVSPSSDFKLYPNHPKVTSILPPAPYTSDFQSPYIGPEKYLDFRPTINYTAAMFFRNTRSPSLPSKCMEDQDDEFNDFMDWDSCTTPLHTMSEP</sequence>
<organism evidence="2 3">
    <name type="scientific">Clathrospora elynae</name>
    <dbReference type="NCBI Taxonomy" id="706981"/>
    <lineage>
        <taxon>Eukaryota</taxon>
        <taxon>Fungi</taxon>
        <taxon>Dikarya</taxon>
        <taxon>Ascomycota</taxon>
        <taxon>Pezizomycotina</taxon>
        <taxon>Dothideomycetes</taxon>
        <taxon>Pleosporomycetidae</taxon>
        <taxon>Pleosporales</taxon>
        <taxon>Diademaceae</taxon>
        <taxon>Clathrospora</taxon>
    </lineage>
</organism>
<dbReference type="AlphaFoldDB" id="A0A6A5S4U7"/>
<feature type="region of interest" description="Disordered" evidence="1">
    <location>
        <begin position="279"/>
        <end position="299"/>
    </location>
</feature>
<evidence type="ECO:0000256" key="1">
    <source>
        <dbReference type="SAM" id="MobiDB-lite"/>
    </source>
</evidence>
<dbReference type="OrthoDB" id="3799363at2759"/>